<feature type="domain" description="PAC" evidence="16">
    <location>
        <begin position="269"/>
        <end position="321"/>
    </location>
</feature>
<keyword evidence="10 12" id="KW-0472">Membrane</keyword>
<comment type="caution">
    <text evidence="17">The sequence shown here is derived from an EMBL/GenBank/DDBJ whole genome shotgun (WGS) entry which is preliminary data.</text>
</comment>
<dbReference type="NCBIfam" id="TIGR00229">
    <property type="entry name" value="sensory_box"/>
    <property type="match status" value="1"/>
</dbReference>
<feature type="domain" description="Response regulatory" evidence="14">
    <location>
        <begin position="581"/>
        <end position="698"/>
    </location>
</feature>
<dbReference type="PROSITE" id="PS50112">
    <property type="entry name" value="PAS"/>
    <property type="match status" value="1"/>
</dbReference>
<keyword evidence="9" id="KW-0902">Two-component regulatory system</keyword>
<dbReference type="InterPro" id="IPR011006">
    <property type="entry name" value="CheY-like_superfamily"/>
</dbReference>
<dbReference type="SUPFAM" id="SSF52172">
    <property type="entry name" value="CheY-like"/>
    <property type="match status" value="1"/>
</dbReference>
<evidence type="ECO:0000259" key="14">
    <source>
        <dbReference type="PROSITE" id="PS50110"/>
    </source>
</evidence>
<dbReference type="InterPro" id="IPR013656">
    <property type="entry name" value="PAS_4"/>
</dbReference>
<evidence type="ECO:0000256" key="9">
    <source>
        <dbReference type="ARBA" id="ARBA00023012"/>
    </source>
</evidence>
<evidence type="ECO:0000259" key="16">
    <source>
        <dbReference type="PROSITE" id="PS50113"/>
    </source>
</evidence>
<dbReference type="GO" id="GO:0005524">
    <property type="term" value="F:ATP binding"/>
    <property type="evidence" value="ECO:0007669"/>
    <property type="project" value="UniProtKB-KW"/>
</dbReference>
<dbReference type="SUPFAM" id="SSF55874">
    <property type="entry name" value="ATPase domain of HSP90 chaperone/DNA topoisomerase II/histidine kinase"/>
    <property type="match status" value="1"/>
</dbReference>
<keyword evidence="12" id="KW-0812">Transmembrane</keyword>
<evidence type="ECO:0000313" key="17">
    <source>
        <dbReference type="EMBL" id="PPK72425.1"/>
    </source>
</evidence>
<dbReference type="Pfam" id="PF20969">
    <property type="entry name" value="MASE11"/>
    <property type="match status" value="1"/>
</dbReference>
<dbReference type="SUPFAM" id="SSF55785">
    <property type="entry name" value="PYP-like sensor domain (PAS domain)"/>
    <property type="match status" value="1"/>
</dbReference>
<dbReference type="SMART" id="SM00448">
    <property type="entry name" value="REC"/>
    <property type="match status" value="1"/>
</dbReference>
<dbReference type="Gene3D" id="1.10.287.130">
    <property type="match status" value="1"/>
</dbReference>
<dbReference type="FunFam" id="1.10.287.130:FF:000038">
    <property type="entry name" value="Sensory transduction histidine kinase"/>
    <property type="match status" value="1"/>
</dbReference>
<comment type="subcellular location">
    <subcellularLocation>
        <location evidence="2">Membrane</location>
    </subcellularLocation>
</comment>
<keyword evidence="6" id="KW-0547">Nucleotide-binding</keyword>
<evidence type="ECO:0000259" key="13">
    <source>
        <dbReference type="PROSITE" id="PS50109"/>
    </source>
</evidence>
<evidence type="ECO:0000256" key="2">
    <source>
        <dbReference type="ARBA" id="ARBA00004370"/>
    </source>
</evidence>
<evidence type="ECO:0000256" key="8">
    <source>
        <dbReference type="ARBA" id="ARBA00022840"/>
    </source>
</evidence>
<dbReference type="Gene3D" id="3.30.450.20">
    <property type="entry name" value="PAS domain"/>
    <property type="match status" value="1"/>
</dbReference>
<dbReference type="EC" id="2.7.13.3" evidence="3"/>
<evidence type="ECO:0000256" key="6">
    <source>
        <dbReference type="ARBA" id="ARBA00022741"/>
    </source>
</evidence>
<keyword evidence="12" id="KW-1133">Transmembrane helix</keyword>
<dbReference type="OrthoDB" id="9770795at2"/>
<feature type="domain" description="Histidine kinase" evidence="13">
    <location>
        <begin position="339"/>
        <end position="556"/>
    </location>
</feature>
<dbReference type="Pfam" id="PF02518">
    <property type="entry name" value="HATPase_c"/>
    <property type="match status" value="1"/>
</dbReference>
<feature type="transmembrane region" description="Helical" evidence="12">
    <location>
        <begin position="21"/>
        <end position="41"/>
    </location>
</feature>
<keyword evidence="4 11" id="KW-0597">Phosphoprotein</keyword>
<dbReference type="PANTHER" id="PTHR43047:SF72">
    <property type="entry name" value="OSMOSENSING HISTIDINE PROTEIN KINASE SLN1"/>
    <property type="match status" value="1"/>
</dbReference>
<organism evidence="17 18">
    <name type="scientific">Methylobacter tundripaludum</name>
    <dbReference type="NCBI Taxonomy" id="173365"/>
    <lineage>
        <taxon>Bacteria</taxon>
        <taxon>Pseudomonadati</taxon>
        <taxon>Pseudomonadota</taxon>
        <taxon>Gammaproteobacteria</taxon>
        <taxon>Methylococcales</taxon>
        <taxon>Methylococcaceae</taxon>
        <taxon>Methylobacter</taxon>
    </lineage>
</organism>
<dbReference type="PRINTS" id="PR00344">
    <property type="entry name" value="BCTRLSENSOR"/>
</dbReference>
<dbReference type="GO" id="GO:0000155">
    <property type="term" value="F:phosphorelay sensor kinase activity"/>
    <property type="evidence" value="ECO:0007669"/>
    <property type="project" value="InterPro"/>
</dbReference>
<evidence type="ECO:0000259" key="15">
    <source>
        <dbReference type="PROSITE" id="PS50112"/>
    </source>
</evidence>
<dbReference type="Proteomes" id="UP000238071">
    <property type="component" value="Unassembled WGS sequence"/>
</dbReference>
<proteinExistence type="predicted"/>
<evidence type="ECO:0000313" key="18">
    <source>
        <dbReference type="Proteomes" id="UP000238071"/>
    </source>
</evidence>
<dbReference type="GO" id="GO:0009927">
    <property type="term" value="F:histidine phosphotransfer kinase activity"/>
    <property type="evidence" value="ECO:0007669"/>
    <property type="project" value="TreeGrafter"/>
</dbReference>
<gene>
    <name evidence="17" type="ORF">B0F88_104220</name>
</gene>
<dbReference type="CDD" id="cd00130">
    <property type="entry name" value="PAS"/>
    <property type="match status" value="1"/>
</dbReference>
<evidence type="ECO:0000256" key="5">
    <source>
        <dbReference type="ARBA" id="ARBA00022679"/>
    </source>
</evidence>
<dbReference type="PANTHER" id="PTHR43047">
    <property type="entry name" value="TWO-COMPONENT HISTIDINE PROTEIN KINASE"/>
    <property type="match status" value="1"/>
</dbReference>
<dbReference type="InterPro" id="IPR003594">
    <property type="entry name" value="HATPase_dom"/>
</dbReference>
<protein>
    <recommendedName>
        <fullName evidence="3">histidine kinase</fullName>
        <ecNumber evidence="3">2.7.13.3</ecNumber>
    </recommendedName>
</protein>
<feature type="transmembrane region" description="Helical" evidence="12">
    <location>
        <begin position="95"/>
        <end position="114"/>
    </location>
</feature>
<dbReference type="SMART" id="SM00388">
    <property type="entry name" value="HisKA"/>
    <property type="match status" value="1"/>
</dbReference>
<keyword evidence="18" id="KW-1185">Reference proteome</keyword>
<dbReference type="PROSITE" id="PS50109">
    <property type="entry name" value="HIS_KIN"/>
    <property type="match status" value="1"/>
</dbReference>
<evidence type="ECO:0000256" key="12">
    <source>
        <dbReference type="SAM" id="Phobius"/>
    </source>
</evidence>
<dbReference type="InterPro" id="IPR036097">
    <property type="entry name" value="HisK_dim/P_sf"/>
</dbReference>
<evidence type="ECO:0000256" key="3">
    <source>
        <dbReference type="ARBA" id="ARBA00012438"/>
    </source>
</evidence>
<dbReference type="InterPro" id="IPR035965">
    <property type="entry name" value="PAS-like_dom_sf"/>
</dbReference>
<keyword evidence="8" id="KW-0067">ATP-binding</keyword>
<dbReference type="SMART" id="SM00387">
    <property type="entry name" value="HATPase_c"/>
    <property type="match status" value="1"/>
</dbReference>
<dbReference type="InterPro" id="IPR036890">
    <property type="entry name" value="HATPase_C_sf"/>
</dbReference>
<name>A0A2S6H4L3_9GAMM</name>
<dbReference type="InterPro" id="IPR003661">
    <property type="entry name" value="HisK_dim/P_dom"/>
</dbReference>
<comment type="catalytic activity">
    <reaction evidence="1">
        <text>ATP + protein L-histidine = ADP + protein N-phospho-L-histidine.</text>
        <dbReference type="EC" id="2.7.13.3"/>
    </reaction>
</comment>
<evidence type="ECO:0000256" key="11">
    <source>
        <dbReference type="PROSITE-ProRule" id="PRU00169"/>
    </source>
</evidence>
<evidence type="ECO:0000256" key="7">
    <source>
        <dbReference type="ARBA" id="ARBA00022777"/>
    </source>
</evidence>
<feature type="transmembrane region" description="Helical" evidence="12">
    <location>
        <begin position="121"/>
        <end position="141"/>
    </location>
</feature>
<dbReference type="InterPro" id="IPR048437">
    <property type="entry name" value="MASE11"/>
</dbReference>
<dbReference type="InterPro" id="IPR005467">
    <property type="entry name" value="His_kinase_dom"/>
</dbReference>
<dbReference type="InterPro" id="IPR004358">
    <property type="entry name" value="Sig_transdc_His_kin-like_C"/>
</dbReference>
<dbReference type="Gene3D" id="3.40.50.2300">
    <property type="match status" value="1"/>
</dbReference>
<dbReference type="AlphaFoldDB" id="A0A2S6H4L3"/>
<dbReference type="Pfam" id="PF00072">
    <property type="entry name" value="Response_reg"/>
    <property type="match status" value="1"/>
</dbReference>
<dbReference type="Pfam" id="PF00512">
    <property type="entry name" value="HisKA"/>
    <property type="match status" value="1"/>
</dbReference>
<dbReference type="SUPFAM" id="SSF47384">
    <property type="entry name" value="Homodimeric domain of signal transducing histidine kinase"/>
    <property type="match status" value="1"/>
</dbReference>
<dbReference type="PROSITE" id="PS50113">
    <property type="entry name" value="PAC"/>
    <property type="match status" value="1"/>
</dbReference>
<evidence type="ECO:0000256" key="4">
    <source>
        <dbReference type="ARBA" id="ARBA00022553"/>
    </source>
</evidence>
<feature type="transmembrane region" description="Helical" evidence="12">
    <location>
        <begin position="47"/>
        <end position="63"/>
    </location>
</feature>
<keyword evidence="7" id="KW-0418">Kinase</keyword>
<dbReference type="FunFam" id="3.30.565.10:FF:000006">
    <property type="entry name" value="Sensor histidine kinase WalK"/>
    <property type="match status" value="1"/>
</dbReference>
<feature type="domain" description="PAS" evidence="15">
    <location>
        <begin position="192"/>
        <end position="236"/>
    </location>
</feature>
<accession>A0A2S6H4L3</accession>
<dbReference type="InterPro" id="IPR000014">
    <property type="entry name" value="PAS"/>
</dbReference>
<dbReference type="GO" id="GO:0005886">
    <property type="term" value="C:plasma membrane"/>
    <property type="evidence" value="ECO:0007669"/>
    <property type="project" value="UniProtKB-ARBA"/>
</dbReference>
<dbReference type="InterPro" id="IPR001789">
    <property type="entry name" value="Sig_transdc_resp-reg_receiver"/>
</dbReference>
<dbReference type="PROSITE" id="PS50110">
    <property type="entry name" value="RESPONSE_REGULATORY"/>
    <property type="match status" value="1"/>
</dbReference>
<sequence>MTTTPAKDFAGLRSRLLDDTLFWISITAVPGVGISLARALYIGWRPVMLLHVALLAALWLLWLNRRRISYHARTLGLLGVMLLAAFGGLSQLGPVATAGTYVVLSAFVGILFLGEKVAWRLIIGNALCVVLIGVAASNHWLEFELNYQLYAYHPLTWLHMAWNLTAYASVLALMGWRMMQWLLEHETELRLERDHKQRYLDTVQTVMVSLDWRGHITMINRKGCDLLGYQESELLGCNWFERCLPQPLGMETAYPMFRRIMSGEAETVEYFENPVLCRDGKERLVAWHNAYLNGRNGKIAGTLSSGEDITERKQAENDLVAASEAAEAASRAKSAFLASMSHELRTPLNAIVGFAQMLEMEIPGPMTPPQKEAIGHVLNGGRHLLELINEILDLARIESGRLDLSIEAVPLAPLIDEVVALLQPAAAARGIVIRQSCTDELHTRADRSRVRQILLNLLTNAVKYNYEGGNVMCSCVAIENTVRITVVDTGPGIAEELRSDLFQPFQRLGAEKTNIEGTGIGLAICKNLVEALDGRIGFDSHLGVGSCFWLELPLALPAHKMPAKLTAGFSTADAGIPCKGRVLYVEDNPVNINVMKHIFRMLPGVELRTAENAEDGLMMLHDLRPNLILMDINLPGMNGLDALKAIKANPRTAAIPVIAVSAAAMPGDVKTGLNAGFLTYLTKPFDVPTLLGQIRTILTTDENDA</sequence>
<dbReference type="CDD" id="cd00082">
    <property type="entry name" value="HisKA"/>
    <property type="match status" value="1"/>
</dbReference>
<feature type="transmembrane region" description="Helical" evidence="12">
    <location>
        <begin position="70"/>
        <end position="89"/>
    </location>
</feature>
<dbReference type="EMBL" id="PTIY01000004">
    <property type="protein sequence ID" value="PPK72425.1"/>
    <property type="molecule type" value="Genomic_DNA"/>
</dbReference>
<dbReference type="InterPro" id="IPR000700">
    <property type="entry name" value="PAS-assoc_C"/>
</dbReference>
<keyword evidence="5" id="KW-0808">Transferase</keyword>
<dbReference type="Gene3D" id="3.30.565.10">
    <property type="entry name" value="Histidine kinase-like ATPase, C-terminal domain"/>
    <property type="match status" value="1"/>
</dbReference>
<feature type="modified residue" description="4-aspartylphosphate" evidence="11">
    <location>
        <position position="631"/>
    </location>
</feature>
<dbReference type="RefSeq" id="WP_104423212.1">
    <property type="nucleotide sequence ID" value="NZ_PTIY01000004.1"/>
</dbReference>
<reference evidence="17 18" key="1">
    <citation type="submission" date="2018-02" db="EMBL/GenBank/DDBJ databases">
        <title>Subsurface microbial communities from deep shales in Ohio and West Virginia, USA.</title>
        <authorList>
            <person name="Wrighton K."/>
        </authorList>
    </citation>
    <scope>NUCLEOTIDE SEQUENCE [LARGE SCALE GENOMIC DNA]</scope>
    <source>
        <strain evidence="17 18">OWC-G53F</strain>
    </source>
</reference>
<evidence type="ECO:0000256" key="10">
    <source>
        <dbReference type="ARBA" id="ARBA00023136"/>
    </source>
</evidence>
<dbReference type="Pfam" id="PF08448">
    <property type="entry name" value="PAS_4"/>
    <property type="match status" value="1"/>
</dbReference>
<evidence type="ECO:0000256" key="1">
    <source>
        <dbReference type="ARBA" id="ARBA00000085"/>
    </source>
</evidence>